<accession>A0A101LVK5</accession>
<name>A0A101LVK5_PICGL</name>
<organism evidence="1">
    <name type="scientific">Picea glauca</name>
    <name type="common">White spruce</name>
    <name type="synonym">Pinus glauca</name>
    <dbReference type="NCBI Taxonomy" id="3330"/>
    <lineage>
        <taxon>Eukaryota</taxon>
        <taxon>Viridiplantae</taxon>
        <taxon>Streptophyta</taxon>
        <taxon>Embryophyta</taxon>
        <taxon>Tracheophyta</taxon>
        <taxon>Spermatophyta</taxon>
        <taxon>Pinopsida</taxon>
        <taxon>Pinidae</taxon>
        <taxon>Conifers I</taxon>
        <taxon>Pinales</taxon>
        <taxon>Pinaceae</taxon>
        <taxon>Picea</taxon>
    </lineage>
</organism>
<protein>
    <submittedName>
        <fullName evidence="1">Uncharacterized protein</fullName>
    </submittedName>
</protein>
<dbReference type="EMBL" id="LKAM01000014">
    <property type="protein sequence ID" value="KUM45958.1"/>
    <property type="molecule type" value="Genomic_DNA"/>
</dbReference>
<comment type="caution">
    <text evidence="1">The sequence shown here is derived from an EMBL/GenBank/DDBJ whole genome shotgun (WGS) entry which is preliminary data.</text>
</comment>
<proteinExistence type="predicted"/>
<reference evidence="1" key="1">
    <citation type="journal article" date="2015" name="Genome Biol. Evol.">
        <title>Organellar Genomes of White Spruce (Picea glauca): Assembly and Annotation.</title>
        <authorList>
            <person name="Jackman S.D."/>
            <person name="Warren R.L."/>
            <person name="Gibb E.A."/>
            <person name="Vandervalk B.P."/>
            <person name="Mohamadi H."/>
            <person name="Chu J."/>
            <person name="Raymond A."/>
            <person name="Pleasance S."/>
            <person name="Coope R."/>
            <person name="Wildung M.R."/>
            <person name="Ritland C.E."/>
            <person name="Bousquet J."/>
            <person name="Jones S.J."/>
            <person name="Bohlmann J."/>
            <person name="Birol I."/>
        </authorList>
    </citation>
    <scope>NUCLEOTIDE SEQUENCE [LARGE SCALE GENOMIC DNA]</scope>
    <source>
        <tissue evidence="1">Flushing bud</tissue>
    </source>
</reference>
<sequence>MGSCTRTNWKGCFSEYMDTIGKGLLRRLLCLRIMVNTMSIFGPNVPVDMNGLFER</sequence>
<geneLocation type="mitochondrion" evidence="1"/>
<evidence type="ECO:0000313" key="1">
    <source>
        <dbReference type="EMBL" id="KUM45958.1"/>
    </source>
</evidence>
<dbReference type="AlphaFoldDB" id="A0A101LVK5"/>
<gene>
    <name evidence="1" type="ORF">ABT39_MTgene2061</name>
</gene>
<keyword evidence="1" id="KW-0496">Mitochondrion</keyword>